<accession>A0AAF0TMU3</accession>
<evidence type="ECO:0000313" key="2">
    <source>
        <dbReference type="Proteomes" id="UP001234989"/>
    </source>
</evidence>
<keyword evidence="2" id="KW-1185">Reference proteome</keyword>
<dbReference type="PANTHER" id="PTHR33116">
    <property type="entry name" value="REVERSE TRANSCRIPTASE ZINC-BINDING DOMAIN-CONTAINING PROTEIN-RELATED-RELATED"/>
    <property type="match status" value="1"/>
</dbReference>
<organism evidence="1 2">
    <name type="scientific">Solanum verrucosum</name>
    <dbReference type="NCBI Taxonomy" id="315347"/>
    <lineage>
        <taxon>Eukaryota</taxon>
        <taxon>Viridiplantae</taxon>
        <taxon>Streptophyta</taxon>
        <taxon>Embryophyta</taxon>
        <taxon>Tracheophyta</taxon>
        <taxon>Spermatophyta</taxon>
        <taxon>Magnoliopsida</taxon>
        <taxon>eudicotyledons</taxon>
        <taxon>Gunneridae</taxon>
        <taxon>Pentapetalae</taxon>
        <taxon>asterids</taxon>
        <taxon>lamiids</taxon>
        <taxon>Solanales</taxon>
        <taxon>Solanaceae</taxon>
        <taxon>Solanoideae</taxon>
        <taxon>Solaneae</taxon>
        <taxon>Solanum</taxon>
    </lineage>
</organism>
<dbReference type="EMBL" id="CP133614">
    <property type="protein sequence ID" value="WMV18940.1"/>
    <property type="molecule type" value="Genomic_DNA"/>
</dbReference>
<gene>
    <name evidence="1" type="ORF">MTR67_012325</name>
</gene>
<sequence length="446" mass="51691">MPHSVMSYCYVDAQRKKQITESIMEDYTSWHGWVLWREELQMLDGKATTVLDLKFRCLCMLAPWWDYYSYKSPSWCLSPDTVNKISRLLIKTKRECSCSQNISGFSPSKLSTRCKQGQSSISPCVLEKMGFGLKWINWIKFCISSVKFSVLINGAPTGFFGAQKGASGRGILCPLSFFASYEGTQQHAQIANTNGWLRGFDVARDERESLEVTYHTDLLWGRRRTTQISESGQVGALPTTYLEMPLGAKSMSKEIWNNVIEKCEKKLARWKGQYLSLGGRVTLINSVLDAMPTYMMSLFPIPAGVTDRLDRIRRKFLWQGNKDRKGVLWDDFKINTKVKVKNGEKTSFWEDDWHEMGVLRNIYPDIHNLMLNQQRTIAELWKPDGWEINFRRQVNDWEITRVAEFLNTIGQFKGTQEGEDELWWKGRDKGIFKVGNAYRWLNNHNL</sequence>
<dbReference type="Proteomes" id="UP001234989">
    <property type="component" value="Chromosome 3"/>
</dbReference>
<dbReference type="PANTHER" id="PTHR33116:SF78">
    <property type="entry name" value="OS12G0587133 PROTEIN"/>
    <property type="match status" value="1"/>
</dbReference>
<evidence type="ECO:0000313" key="1">
    <source>
        <dbReference type="EMBL" id="WMV18940.1"/>
    </source>
</evidence>
<reference evidence="1" key="1">
    <citation type="submission" date="2023-08" db="EMBL/GenBank/DDBJ databases">
        <title>A de novo genome assembly of Solanum verrucosum Schlechtendal, a Mexican diploid species geographically isolated from the other diploid A-genome species in potato relatives.</title>
        <authorList>
            <person name="Hosaka K."/>
        </authorList>
    </citation>
    <scope>NUCLEOTIDE SEQUENCE</scope>
    <source>
        <tissue evidence="1">Young leaves</tissue>
    </source>
</reference>
<protein>
    <submittedName>
        <fullName evidence="1">Uncharacterized protein</fullName>
    </submittedName>
</protein>
<proteinExistence type="predicted"/>
<dbReference type="AlphaFoldDB" id="A0AAF0TMU3"/>
<name>A0AAF0TMU3_SOLVR</name>